<feature type="region of interest" description="Disordered" evidence="1">
    <location>
        <begin position="1"/>
        <end position="80"/>
    </location>
</feature>
<feature type="region of interest" description="Disordered" evidence="1">
    <location>
        <begin position="191"/>
        <end position="234"/>
    </location>
</feature>
<evidence type="ECO:0000313" key="2">
    <source>
        <dbReference type="EMBL" id="GHI74851.1"/>
    </source>
</evidence>
<feature type="compositionally biased region" description="Low complexity" evidence="1">
    <location>
        <begin position="35"/>
        <end position="62"/>
    </location>
</feature>
<feature type="compositionally biased region" description="Basic residues" evidence="1">
    <location>
        <begin position="1"/>
        <end position="11"/>
    </location>
</feature>
<evidence type="ECO:0000256" key="1">
    <source>
        <dbReference type="SAM" id="MobiDB-lite"/>
    </source>
</evidence>
<dbReference type="EMBL" id="BNED01000003">
    <property type="protein sequence ID" value="GHI74851.1"/>
    <property type="molecule type" value="Genomic_DNA"/>
</dbReference>
<name>A0ABQ3T386_9ACTN</name>
<accession>A0ABQ3T386</accession>
<protein>
    <recommendedName>
        <fullName evidence="4">Immunity repressor</fullName>
    </recommendedName>
</protein>
<organism evidence="2 3">
    <name type="scientific">Streptomyces spororaveus</name>
    <dbReference type="NCBI Taxonomy" id="284039"/>
    <lineage>
        <taxon>Bacteria</taxon>
        <taxon>Bacillati</taxon>
        <taxon>Actinomycetota</taxon>
        <taxon>Actinomycetes</taxon>
        <taxon>Kitasatosporales</taxon>
        <taxon>Streptomycetaceae</taxon>
        <taxon>Streptomyces</taxon>
    </lineage>
</organism>
<dbReference type="Proteomes" id="UP000608522">
    <property type="component" value="Unassembled WGS sequence"/>
</dbReference>
<comment type="caution">
    <text evidence="2">The sequence shown here is derived from an EMBL/GenBank/DDBJ whole genome shotgun (WGS) entry which is preliminary data.</text>
</comment>
<reference evidence="3" key="1">
    <citation type="submission" date="2023-07" db="EMBL/GenBank/DDBJ databases">
        <title>Whole genome shotgun sequence of Streptomyces spororaveus NBRC 15456.</title>
        <authorList>
            <person name="Komaki H."/>
            <person name="Tamura T."/>
        </authorList>
    </citation>
    <scope>NUCLEOTIDE SEQUENCE [LARGE SCALE GENOMIC DNA]</scope>
    <source>
        <strain evidence="3">NBRC 15456</strain>
    </source>
</reference>
<evidence type="ECO:0008006" key="4">
    <source>
        <dbReference type="Google" id="ProtNLM"/>
    </source>
</evidence>
<gene>
    <name evidence="2" type="ORF">Sspor_04120</name>
</gene>
<sequence>MDAPTGRRKDRPARGSPEQPRAHGPGTAREERLRASAARGARPQQPGRAAAPAPGGAAVARPCSVQVSPGQSRSEQVRAGLMGKRKIQDESEVIRWFEEGRTYQWMIEEYRRKYGIETVASMWGNFRRRRGLERRIVRDDDLIPWFVKQEHRWAYPLAMLRAEGRSRAGKEPTGSDRSRLASWRQTLEENGTVVHYDPDTEEGFSYIPRQAGDDDIIRRPGRKTTQRPNADKAP</sequence>
<proteinExistence type="predicted"/>
<keyword evidence="3" id="KW-1185">Reference proteome</keyword>
<evidence type="ECO:0000313" key="3">
    <source>
        <dbReference type="Proteomes" id="UP000608522"/>
    </source>
</evidence>
<feature type="compositionally biased region" description="Polar residues" evidence="1">
    <location>
        <begin position="65"/>
        <end position="74"/>
    </location>
</feature>